<accession>A0A2T5XUS9</accession>
<dbReference type="RefSeq" id="WP_107782034.1">
    <property type="nucleotide sequence ID" value="NZ_QBKG01000005.1"/>
</dbReference>
<name>A0A2T5XUS9_9FLAO</name>
<proteinExistence type="predicted"/>
<reference evidence="1 2" key="1">
    <citation type="submission" date="2018-04" db="EMBL/GenBank/DDBJ databases">
        <title>Genomic Encyclopedia of Archaeal and Bacterial Type Strains, Phase II (KMG-II): from individual species to whole genera.</title>
        <authorList>
            <person name="Goeker M."/>
        </authorList>
    </citation>
    <scope>NUCLEOTIDE SEQUENCE [LARGE SCALE GENOMIC DNA]</scope>
    <source>
        <strain evidence="1 2">DSM 22902</strain>
    </source>
</reference>
<dbReference type="Proteomes" id="UP000243985">
    <property type="component" value="Unassembled WGS sequence"/>
</dbReference>
<protein>
    <submittedName>
        <fullName evidence="1">Uncharacterized protein</fullName>
    </submittedName>
</protein>
<dbReference type="GeneID" id="84580587"/>
<comment type="caution">
    <text evidence="1">The sequence shown here is derived from an EMBL/GenBank/DDBJ whole genome shotgun (WGS) entry which is preliminary data.</text>
</comment>
<evidence type="ECO:0000313" key="2">
    <source>
        <dbReference type="Proteomes" id="UP000243985"/>
    </source>
</evidence>
<dbReference type="AlphaFoldDB" id="A0A2T5XUS9"/>
<gene>
    <name evidence="1" type="ORF">C8P65_10557</name>
</gene>
<dbReference type="EMBL" id="QBKG01000005">
    <property type="protein sequence ID" value="PTX07054.1"/>
    <property type="molecule type" value="Genomic_DNA"/>
</dbReference>
<sequence>MKKRLLLYIFFNIFCFVSAQEYFPKHFGYELTILPSEEKEVKLENVSFVAINERFTLFDFYKNKVDSIPMSFEAKIMPIIEKNNLLRVDRYAYRKSKKGNPLYEAESRIWVGYNNDYLKKHKREIPYWLSVRRYGFANAFIAMGIVEQHKNKFKLWDKKAAVKGLTPIETKEEALYFLYLMEYVVPDDNFNELCKKKGIYKIYTDTMTPTIIKEEKDYFVTNLFYYDVIDGSLFEIVYQLYKNGKYNILSKKRIYIILKEEWE</sequence>
<organism evidence="1 2">
    <name type="scientific">Capnocytophaga leadbetteri</name>
    <dbReference type="NCBI Taxonomy" id="327575"/>
    <lineage>
        <taxon>Bacteria</taxon>
        <taxon>Pseudomonadati</taxon>
        <taxon>Bacteroidota</taxon>
        <taxon>Flavobacteriia</taxon>
        <taxon>Flavobacteriales</taxon>
        <taxon>Flavobacteriaceae</taxon>
        <taxon>Capnocytophaga</taxon>
    </lineage>
</organism>
<evidence type="ECO:0000313" key="1">
    <source>
        <dbReference type="EMBL" id="PTX07054.1"/>
    </source>
</evidence>